<feature type="transmembrane region" description="Helical" evidence="6">
    <location>
        <begin position="206"/>
        <end position="226"/>
    </location>
</feature>
<comment type="caution">
    <text evidence="7">The sequence shown here is derived from an EMBL/GenBank/DDBJ whole genome shotgun (WGS) entry which is preliminary data.</text>
</comment>
<evidence type="ECO:0000313" key="7">
    <source>
        <dbReference type="EMBL" id="KAK9774533.1"/>
    </source>
</evidence>
<dbReference type="EMBL" id="JARVKM010000041">
    <property type="protein sequence ID" value="KAK9774533.1"/>
    <property type="molecule type" value="Genomic_DNA"/>
</dbReference>
<keyword evidence="5 6" id="KW-0472">Membrane</keyword>
<dbReference type="InterPro" id="IPR036259">
    <property type="entry name" value="MFS_trans_sf"/>
</dbReference>
<dbReference type="SUPFAM" id="SSF103473">
    <property type="entry name" value="MFS general substrate transporter"/>
    <property type="match status" value="1"/>
</dbReference>
<evidence type="ECO:0000256" key="5">
    <source>
        <dbReference type="ARBA" id="ARBA00023136"/>
    </source>
</evidence>
<evidence type="ECO:0000313" key="8">
    <source>
        <dbReference type="Proteomes" id="UP001465668"/>
    </source>
</evidence>
<feature type="transmembrane region" description="Helical" evidence="6">
    <location>
        <begin position="127"/>
        <end position="149"/>
    </location>
</feature>
<evidence type="ECO:0000256" key="6">
    <source>
        <dbReference type="SAM" id="Phobius"/>
    </source>
</evidence>
<dbReference type="PANTHER" id="PTHR43791">
    <property type="entry name" value="PERMEASE-RELATED"/>
    <property type="match status" value="1"/>
</dbReference>
<protein>
    <submittedName>
        <fullName evidence="7">Major facilitator superfamily (MFS) profile domain-containing protein</fullName>
    </submittedName>
</protein>
<keyword evidence="2" id="KW-0813">Transport</keyword>
<dbReference type="PANTHER" id="PTHR43791:SF54">
    <property type="entry name" value="MAJOR FACILITATOR SUPERFAMILY (MFS) PROFILE DOMAIN-CONTAINING PROTEIN-RELATED"/>
    <property type="match status" value="1"/>
</dbReference>
<evidence type="ECO:0000256" key="2">
    <source>
        <dbReference type="ARBA" id="ARBA00022448"/>
    </source>
</evidence>
<evidence type="ECO:0000256" key="1">
    <source>
        <dbReference type="ARBA" id="ARBA00004141"/>
    </source>
</evidence>
<proteinExistence type="predicted"/>
<feature type="transmembrane region" description="Helical" evidence="6">
    <location>
        <begin position="90"/>
        <end position="115"/>
    </location>
</feature>
<comment type="subcellular location">
    <subcellularLocation>
        <location evidence="1">Membrane</location>
        <topology evidence="1">Multi-pass membrane protein</topology>
    </subcellularLocation>
</comment>
<accession>A0ABR2XL31</accession>
<gene>
    <name evidence="7" type="ORF">SCAR479_08881</name>
</gene>
<evidence type="ECO:0000256" key="3">
    <source>
        <dbReference type="ARBA" id="ARBA00022692"/>
    </source>
</evidence>
<keyword evidence="8" id="KW-1185">Reference proteome</keyword>
<dbReference type="Proteomes" id="UP001465668">
    <property type="component" value="Unassembled WGS sequence"/>
</dbReference>
<reference evidence="7 8" key="1">
    <citation type="submission" date="2024-02" db="EMBL/GenBank/DDBJ databases">
        <title>First draft genome assembly of two strains of Seiridium cardinale.</title>
        <authorList>
            <person name="Emiliani G."/>
            <person name="Scali E."/>
        </authorList>
    </citation>
    <scope>NUCLEOTIDE SEQUENCE [LARGE SCALE GENOMIC DNA]</scope>
    <source>
        <strain evidence="7 8">BM-138-000479</strain>
    </source>
</reference>
<name>A0ABR2XL31_9PEZI</name>
<dbReference type="Gene3D" id="1.20.1250.20">
    <property type="entry name" value="MFS general substrate transporter like domains"/>
    <property type="match status" value="1"/>
</dbReference>
<keyword evidence="3 6" id="KW-0812">Transmembrane</keyword>
<organism evidence="7 8">
    <name type="scientific">Seiridium cardinale</name>
    <dbReference type="NCBI Taxonomy" id="138064"/>
    <lineage>
        <taxon>Eukaryota</taxon>
        <taxon>Fungi</taxon>
        <taxon>Dikarya</taxon>
        <taxon>Ascomycota</taxon>
        <taxon>Pezizomycotina</taxon>
        <taxon>Sordariomycetes</taxon>
        <taxon>Xylariomycetidae</taxon>
        <taxon>Amphisphaeriales</taxon>
        <taxon>Sporocadaceae</taxon>
        <taxon>Seiridium</taxon>
    </lineage>
</organism>
<evidence type="ECO:0000256" key="4">
    <source>
        <dbReference type="ARBA" id="ARBA00022989"/>
    </source>
</evidence>
<keyword evidence="4 6" id="KW-1133">Transmembrane helix</keyword>
<sequence>MEQKIEKPLLVESRIDPRYDLTALTVEDAEFLASFSEEARKRVIWKVDIRLIPMLTILHLISFLDCSNMGNAKIEGLDDELQLDGVKYNIALCIFFIPYILCAAGAFSGLLAFAIANTNGVGGYRAWRWIFIIEGLASALAGVAAFLFMPDSPRSYGCFLTSDKIRYLEVRQLTVPGRRKHGHGEGGSNYFDWKNLVKILKDWQRYLLAIVYLSSIVPNYALKFIIKNMGYQSSMAQVLTIPP</sequence>